<evidence type="ECO:0000259" key="2">
    <source>
        <dbReference type="SMART" id="SM00974"/>
    </source>
</evidence>
<feature type="domain" description="Bacteriophage T5 Orf172 DNA-binding" evidence="2">
    <location>
        <begin position="258"/>
        <end position="347"/>
    </location>
</feature>
<reference evidence="4" key="1">
    <citation type="journal article" date="2015" name="Genome Announc.">
        <title>Draft whole-genome sequence of the biocontrol agent Trichoderma harzianum T6776.</title>
        <authorList>
            <person name="Baroncelli R."/>
            <person name="Piaggeschi G."/>
            <person name="Fiorini L."/>
            <person name="Bertolini E."/>
            <person name="Zapparata A."/>
            <person name="Pe M.E."/>
            <person name="Sarrocco S."/>
            <person name="Vannacci G."/>
        </authorList>
    </citation>
    <scope>NUCLEOTIDE SEQUENCE [LARGE SCALE GENOMIC DNA]</scope>
    <source>
        <strain evidence="4">T6776</strain>
    </source>
</reference>
<dbReference type="EMBL" id="JOKZ01000025">
    <property type="protein sequence ID" value="KKP06480.1"/>
    <property type="molecule type" value="Genomic_DNA"/>
</dbReference>
<accession>A0A0F9XPQ1</accession>
<comment type="caution">
    <text evidence="3">The sequence shown here is derived from an EMBL/GenBank/DDBJ whole genome shotgun (WGS) entry which is preliminary data.</text>
</comment>
<dbReference type="AlphaFoldDB" id="A0A0F9XPQ1"/>
<sequence>MATTTSIQNPVFEELAYIQASLDEFTNRHVNSKPLPCRALLKDRSRRCQNNGWLQSQHTEVVNLFVEFKSMTKFPETDILYEKLELFITYTHCKRHVEVALKSFREWTEQQTTATSGSTPASLSASASASTSPFSSSEYILSTSVSEISDLLSEASLSGGPIYDEPVSDCDSEGIWEKHEKVVTKEIPILPDTPKIDKKMNIPKGSPKSGGKILGLGNVRAPTRQRSERDHASVFQVINSHPTEGMMKEGTVYILEHKNIPGLYKIGFSTIGAERRLRHPKNCYGTDTKIIHETESKFRGARQAEKIIQTQLLHDNILIGACEKCGGGHREWFEADIDKITKTVTTIETFLQMPAYVKQDGEWKLSAEAYEIVGPMCHLNLEALLKGGRAVQKEDAEAGPSLGIISEGIALKVSQEGHIGGKPKATIQKKYFELSNDGEKLGEGQLTELPLRPKGEQRASLAGLNSGTE</sequence>
<feature type="region of interest" description="Disordered" evidence="1">
    <location>
        <begin position="112"/>
        <end position="133"/>
    </location>
</feature>
<dbReference type="OMA" id="KMEIFIT"/>
<organism evidence="3 4">
    <name type="scientific">Trichoderma harzianum</name>
    <name type="common">Hypocrea lixii</name>
    <dbReference type="NCBI Taxonomy" id="5544"/>
    <lineage>
        <taxon>Eukaryota</taxon>
        <taxon>Fungi</taxon>
        <taxon>Dikarya</taxon>
        <taxon>Ascomycota</taxon>
        <taxon>Pezizomycotina</taxon>
        <taxon>Sordariomycetes</taxon>
        <taxon>Hypocreomycetidae</taxon>
        <taxon>Hypocreales</taxon>
        <taxon>Hypocreaceae</taxon>
        <taxon>Trichoderma</taxon>
    </lineage>
</organism>
<evidence type="ECO:0000313" key="3">
    <source>
        <dbReference type="EMBL" id="KKP06480.1"/>
    </source>
</evidence>
<dbReference type="InterPro" id="IPR018306">
    <property type="entry name" value="Phage_T5_Orf172_DNA-bd"/>
</dbReference>
<dbReference type="OrthoDB" id="4719713at2759"/>
<gene>
    <name evidence="3" type="ORF">THAR02_01438</name>
</gene>
<dbReference type="Pfam" id="PF10544">
    <property type="entry name" value="T5orf172"/>
    <property type="match status" value="1"/>
</dbReference>
<protein>
    <recommendedName>
        <fullName evidence="2">Bacteriophage T5 Orf172 DNA-binding domain-containing protein</fullName>
    </recommendedName>
</protein>
<dbReference type="Proteomes" id="UP000034112">
    <property type="component" value="Unassembled WGS sequence"/>
</dbReference>
<evidence type="ECO:0000256" key="1">
    <source>
        <dbReference type="SAM" id="MobiDB-lite"/>
    </source>
</evidence>
<feature type="region of interest" description="Disordered" evidence="1">
    <location>
        <begin position="194"/>
        <end position="216"/>
    </location>
</feature>
<feature type="region of interest" description="Disordered" evidence="1">
    <location>
        <begin position="442"/>
        <end position="469"/>
    </location>
</feature>
<name>A0A0F9XPQ1_TRIHA</name>
<evidence type="ECO:0000313" key="4">
    <source>
        <dbReference type="Proteomes" id="UP000034112"/>
    </source>
</evidence>
<dbReference type="SMART" id="SM00974">
    <property type="entry name" value="T5orf172"/>
    <property type="match status" value="1"/>
</dbReference>
<proteinExistence type="predicted"/>